<reference evidence="2 3" key="1">
    <citation type="submission" date="2019-11" db="EMBL/GenBank/DDBJ databases">
        <title>Novel species isolated from a subtropical stream in China.</title>
        <authorList>
            <person name="Lu H."/>
        </authorList>
    </citation>
    <scope>NUCLEOTIDE SEQUENCE [LARGE SCALE GENOMIC DNA]</scope>
    <source>
        <strain evidence="2 3">FT80W</strain>
    </source>
</reference>
<name>A0A6I2LA08_9BURK</name>
<gene>
    <name evidence="2" type="ORF">GJ699_26985</name>
</gene>
<evidence type="ECO:0000256" key="1">
    <source>
        <dbReference type="SAM" id="MobiDB-lite"/>
    </source>
</evidence>
<dbReference type="EMBL" id="WKJK01000018">
    <property type="protein sequence ID" value="MRW93644.1"/>
    <property type="molecule type" value="Genomic_DNA"/>
</dbReference>
<proteinExistence type="predicted"/>
<accession>A0A6I2LA08</accession>
<dbReference type="AlphaFoldDB" id="A0A6I2LA08"/>
<protein>
    <submittedName>
        <fullName evidence="2">Uncharacterized protein</fullName>
    </submittedName>
</protein>
<dbReference type="Proteomes" id="UP000433309">
    <property type="component" value="Unassembled WGS sequence"/>
</dbReference>
<comment type="caution">
    <text evidence="2">The sequence shown here is derived from an EMBL/GenBank/DDBJ whole genome shotgun (WGS) entry which is preliminary data.</text>
</comment>
<dbReference type="RefSeq" id="WP_154382245.1">
    <property type="nucleotide sequence ID" value="NZ_WKJK01000018.1"/>
</dbReference>
<sequence>MNTPIINLVLLKRFVTNEPSVFDDTVYSVRYHLQQAGFEVLVSCNVIAPDALNIIWGVGTWGSPTLEQMRQLAKPEYSIIFNMEQLGSDSALVTDEYLQFLSEYRVFDYNQHNIDALQARFPTPSARNSRYCRPPPSPATLPSTGRKPINAPTWRSGARTTTVA</sequence>
<keyword evidence="3" id="KW-1185">Reference proteome</keyword>
<evidence type="ECO:0000313" key="3">
    <source>
        <dbReference type="Proteomes" id="UP000433309"/>
    </source>
</evidence>
<organism evidence="2 3">
    <name type="scientific">Duganella guangzhouensis</name>
    <dbReference type="NCBI Taxonomy" id="2666084"/>
    <lineage>
        <taxon>Bacteria</taxon>
        <taxon>Pseudomonadati</taxon>
        <taxon>Pseudomonadota</taxon>
        <taxon>Betaproteobacteria</taxon>
        <taxon>Burkholderiales</taxon>
        <taxon>Oxalobacteraceae</taxon>
        <taxon>Telluria group</taxon>
        <taxon>Duganella</taxon>
    </lineage>
</organism>
<evidence type="ECO:0000313" key="2">
    <source>
        <dbReference type="EMBL" id="MRW93644.1"/>
    </source>
</evidence>
<feature type="region of interest" description="Disordered" evidence="1">
    <location>
        <begin position="124"/>
        <end position="164"/>
    </location>
</feature>